<dbReference type="InterPro" id="IPR018108">
    <property type="entry name" value="MCP_transmembrane"/>
</dbReference>
<comment type="caution">
    <text evidence="6">The sequence shown here is derived from an EMBL/GenBank/DDBJ whole genome shotgun (WGS) entry which is preliminary data.</text>
</comment>
<dbReference type="Proteomes" id="UP000631114">
    <property type="component" value="Unassembled WGS sequence"/>
</dbReference>
<sequence length="93" mass="10526">MGGTTIVMFIRWGVKYGGPMDVAKIRSGHDTSGLRRRFMIVVGDLAGALFWLMVYPTDFVKSVIQVDNYKNPKFSGSLDAFKRIKRWEGLPVQ</sequence>
<comment type="similarity">
    <text evidence="5">Belongs to the mitochondrial carrier (TC 2.A.29) family.</text>
</comment>
<dbReference type="EMBL" id="JADFTS010000005">
    <property type="protein sequence ID" value="KAF9607457.1"/>
    <property type="molecule type" value="Genomic_DNA"/>
</dbReference>
<evidence type="ECO:0000256" key="1">
    <source>
        <dbReference type="ARBA" id="ARBA00004141"/>
    </source>
</evidence>
<dbReference type="InterPro" id="IPR023395">
    <property type="entry name" value="MCP_dom_sf"/>
</dbReference>
<dbReference type="OrthoDB" id="14252at2759"/>
<protein>
    <submittedName>
        <fullName evidence="6">Uncharacterized protein</fullName>
    </submittedName>
</protein>
<evidence type="ECO:0000256" key="5">
    <source>
        <dbReference type="RuleBase" id="RU000488"/>
    </source>
</evidence>
<keyword evidence="3 4" id="KW-0472">Membrane</keyword>
<evidence type="ECO:0000313" key="7">
    <source>
        <dbReference type="Proteomes" id="UP000631114"/>
    </source>
</evidence>
<organism evidence="6 7">
    <name type="scientific">Coptis chinensis</name>
    <dbReference type="NCBI Taxonomy" id="261450"/>
    <lineage>
        <taxon>Eukaryota</taxon>
        <taxon>Viridiplantae</taxon>
        <taxon>Streptophyta</taxon>
        <taxon>Embryophyta</taxon>
        <taxon>Tracheophyta</taxon>
        <taxon>Spermatophyta</taxon>
        <taxon>Magnoliopsida</taxon>
        <taxon>Ranunculales</taxon>
        <taxon>Ranunculaceae</taxon>
        <taxon>Coptidoideae</taxon>
        <taxon>Coptis</taxon>
    </lineage>
</organism>
<evidence type="ECO:0000256" key="2">
    <source>
        <dbReference type="ARBA" id="ARBA00022692"/>
    </source>
</evidence>
<feature type="repeat" description="Solcar" evidence="4">
    <location>
        <begin position="34"/>
        <end position="93"/>
    </location>
</feature>
<accession>A0A835HZV0</accession>
<reference evidence="6 7" key="1">
    <citation type="submission" date="2020-10" db="EMBL/GenBank/DDBJ databases">
        <title>The Coptis chinensis genome and diversification of protoberbering-type alkaloids.</title>
        <authorList>
            <person name="Wang B."/>
            <person name="Shu S."/>
            <person name="Song C."/>
            <person name="Liu Y."/>
        </authorList>
    </citation>
    <scope>NUCLEOTIDE SEQUENCE [LARGE SCALE GENOMIC DNA]</scope>
    <source>
        <strain evidence="6">HL-2020</strain>
        <tissue evidence="6">Leaf</tissue>
    </source>
</reference>
<gene>
    <name evidence="6" type="ORF">IFM89_035595</name>
</gene>
<dbReference type="Pfam" id="PF00153">
    <property type="entry name" value="Mito_carr"/>
    <property type="match status" value="1"/>
</dbReference>
<keyword evidence="7" id="KW-1185">Reference proteome</keyword>
<dbReference type="Gene3D" id="1.50.40.10">
    <property type="entry name" value="Mitochondrial carrier domain"/>
    <property type="match status" value="1"/>
</dbReference>
<name>A0A835HZV0_9MAGN</name>
<comment type="subcellular location">
    <subcellularLocation>
        <location evidence="1">Membrane</location>
        <topology evidence="1">Multi-pass membrane protein</topology>
    </subcellularLocation>
</comment>
<evidence type="ECO:0000256" key="4">
    <source>
        <dbReference type="PROSITE-ProRule" id="PRU00282"/>
    </source>
</evidence>
<dbReference type="GO" id="GO:0016020">
    <property type="term" value="C:membrane"/>
    <property type="evidence" value="ECO:0007669"/>
    <property type="project" value="UniProtKB-SubCell"/>
</dbReference>
<evidence type="ECO:0000256" key="3">
    <source>
        <dbReference type="ARBA" id="ARBA00023136"/>
    </source>
</evidence>
<keyword evidence="2 4" id="KW-0812">Transmembrane</keyword>
<proteinExistence type="inferred from homology"/>
<evidence type="ECO:0000313" key="6">
    <source>
        <dbReference type="EMBL" id="KAF9607457.1"/>
    </source>
</evidence>
<dbReference type="SUPFAM" id="SSF103506">
    <property type="entry name" value="Mitochondrial carrier"/>
    <property type="match status" value="1"/>
</dbReference>
<dbReference type="AlphaFoldDB" id="A0A835HZV0"/>
<keyword evidence="5" id="KW-0813">Transport</keyword>
<dbReference type="PROSITE" id="PS50920">
    <property type="entry name" value="SOLCAR"/>
    <property type="match status" value="1"/>
</dbReference>